<dbReference type="Gene3D" id="3.50.50.60">
    <property type="entry name" value="FAD/NAD(P)-binding domain"/>
    <property type="match status" value="2"/>
</dbReference>
<dbReference type="GO" id="GO:0045454">
    <property type="term" value="P:cell redox homeostasis"/>
    <property type="evidence" value="ECO:0007669"/>
    <property type="project" value="InterPro"/>
</dbReference>
<evidence type="ECO:0000259" key="16">
    <source>
        <dbReference type="Pfam" id="PF07992"/>
    </source>
</evidence>
<dbReference type="InterPro" id="IPR023753">
    <property type="entry name" value="FAD/NAD-binding_dom"/>
</dbReference>
<dbReference type="NCBIfam" id="TIGR01424">
    <property type="entry name" value="gluta_reduc_2"/>
    <property type="match status" value="1"/>
</dbReference>
<dbReference type="NCBIfam" id="NF004776">
    <property type="entry name" value="PRK06116.1"/>
    <property type="match status" value="1"/>
</dbReference>
<evidence type="ECO:0000313" key="17">
    <source>
        <dbReference type="EMBL" id="KCZ96352.1"/>
    </source>
</evidence>
<feature type="domain" description="FAD/NAD(P)-binding" evidence="16">
    <location>
        <begin position="8"/>
        <end position="324"/>
    </location>
</feature>
<dbReference type="OrthoDB" id="7622990at2"/>
<keyword evidence="8 13" id="KW-0676">Redox-active center</keyword>
<dbReference type="InterPro" id="IPR001100">
    <property type="entry name" value="Pyr_nuc-diS_OxRdtase"/>
</dbReference>
<evidence type="ECO:0000256" key="10">
    <source>
        <dbReference type="PIRSR" id="PIRSR000350-2"/>
    </source>
</evidence>
<keyword evidence="5 14" id="KW-0521">NADP</keyword>
<dbReference type="InterPro" id="IPR046952">
    <property type="entry name" value="GSHR/TRXR-like"/>
</dbReference>
<feature type="binding site" evidence="11">
    <location>
        <begin position="181"/>
        <end position="188"/>
    </location>
    <ligand>
        <name>NAD(+)</name>
        <dbReference type="ChEBI" id="CHEBI:57540"/>
    </ligand>
</feature>
<dbReference type="Pfam" id="PF02852">
    <property type="entry name" value="Pyr_redox_dim"/>
    <property type="match status" value="1"/>
</dbReference>
<keyword evidence="6 13" id="KW-0560">Oxidoreductase</keyword>
<evidence type="ECO:0000256" key="1">
    <source>
        <dbReference type="ARBA" id="ARBA00007532"/>
    </source>
</evidence>
<evidence type="ECO:0000256" key="13">
    <source>
        <dbReference type="RuleBase" id="RU003691"/>
    </source>
</evidence>
<dbReference type="PATRIC" id="fig|1280951.3.peg.341"/>
<dbReference type="EC" id="1.8.1.7" evidence="14"/>
<dbReference type="Gene3D" id="3.30.390.30">
    <property type="match status" value="1"/>
</dbReference>
<keyword evidence="7" id="KW-1015">Disulfide bond</keyword>
<reference evidence="17 18" key="1">
    <citation type="submission" date="2013-04" db="EMBL/GenBank/DDBJ databases">
        <title>Hyphomonas hirschiana VP5 Genome Sequencing.</title>
        <authorList>
            <person name="Lai Q."/>
            <person name="Shao Z."/>
        </authorList>
    </citation>
    <scope>NUCLEOTIDE SEQUENCE [LARGE SCALE GENOMIC DNA]</scope>
    <source>
        <strain evidence="17 18">VP5</strain>
    </source>
</reference>
<dbReference type="PROSITE" id="PS00076">
    <property type="entry name" value="PYRIDINE_REDOX_1"/>
    <property type="match status" value="1"/>
</dbReference>
<comment type="cofactor">
    <cofactor evidence="11">
        <name>FAD</name>
        <dbReference type="ChEBI" id="CHEBI:57692"/>
    </cofactor>
    <text evidence="11">Binds 1 FAD per subunit.</text>
</comment>
<evidence type="ECO:0000256" key="2">
    <source>
        <dbReference type="ARBA" id="ARBA00011738"/>
    </source>
</evidence>
<feature type="disulfide bond" description="Redox-active" evidence="12">
    <location>
        <begin position="45"/>
        <end position="50"/>
    </location>
</feature>
<evidence type="ECO:0000256" key="4">
    <source>
        <dbReference type="ARBA" id="ARBA00022827"/>
    </source>
</evidence>
<dbReference type="InterPro" id="IPR012999">
    <property type="entry name" value="Pyr_OxRdtase_I_AS"/>
</dbReference>
<dbReference type="InterPro" id="IPR036188">
    <property type="entry name" value="FAD/NAD-bd_sf"/>
</dbReference>
<evidence type="ECO:0000256" key="11">
    <source>
        <dbReference type="PIRSR" id="PIRSR000350-3"/>
    </source>
</evidence>
<dbReference type="Proteomes" id="UP000025061">
    <property type="component" value="Unassembled WGS sequence"/>
</dbReference>
<evidence type="ECO:0000313" key="18">
    <source>
        <dbReference type="Proteomes" id="UP000025061"/>
    </source>
</evidence>
<evidence type="ECO:0000256" key="5">
    <source>
        <dbReference type="ARBA" id="ARBA00022857"/>
    </source>
</evidence>
<comment type="similarity">
    <text evidence="1 13">Belongs to the class-I pyridine nucleotide-disulfide oxidoreductase family.</text>
</comment>
<dbReference type="InterPro" id="IPR004099">
    <property type="entry name" value="Pyr_nucl-diS_OxRdtase_dimer"/>
</dbReference>
<dbReference type="InterPro" id="IPR016156">
    <property type="entry name" value="FAD/NAD-linked_Rdtase_dimer_sf"/>
</dbReference>
<keyword evidence="18" id="KW-1185">Reference proteome</keyword>
<evidence type="ECO:0000259" key="15">
    <source>
        <dbReference type="Pfam" id="PF02852"/>
    </source>
</evidence>
<keyword evidence="3 13" id="KW-0285">Flavoprotein</keyword>
<dbReference type="PANTHER" id="PTHR42737">
    <property type="entry name" value="GLUTATHIONE REDUCTASE"/>
    <property type="match status" value="1"/>
</dbReference>
<sequence>MTDTAYDYDLFVIGGGSGGVRAGRIAAQAGAKVALAEEYRMGGTCVVRGCVPKKFMVYSSTYGKHIKLSAGYGWSVGDVSYDHSAFMVALHAEVERLSAIYDRNLKNAGVDVFDDRAEFVDAHTLRLKKSGKTVTAGKILIATGGRPWMPSADELPGIEHAIDSNGVFEMDTLPKRMLIAGGGYIAVEFAHIFAGLGAEVTLVYRGETVLRGFDDEIRLAVHEGLKEAGVRVVTKCTFKSIEKTGGGLMVTMSSGNEIDTDVVLMAVGRRANTDDLGCDKAGVKLAEQGEVIVDEWSRTNVENIWAVGDVTGRVALTPVAIREGHAFADTEFGDKPWKMDHSNIPTAVFTQPEVGTVGISEAEARKTFGEIDIYKTKFRPMKNMLNGDQTRTFMKLVVRASDQRVLGVHVVGEDAAEMIQTAAIAVKMGATKQDFDQTCALHPSSAEELVTMRTKWVPEGV</sequence>
<keyword evidence="4 11" id="KW-0274">FAD</keyword>
<dbReference type="PRINTS" id="PR00368">
    <property type="entry name" value="FADPNR"/>
</dbReference>
<dbReference type="PRINTS" id="PR00411">
    <property type="entry name" value="PNDRDTASEI"/>
</dbReference>
<keyword evidence="11" id="KW-0547">Nucleotide-binding</keyword>
<feature type="binding site" evidence="11">
    <location>
        <position position="309"/>
    </location>
    <ligand>
        <name>FAD</name>
        <dbReference type="ChEBI" id="CHEBI:57692"/>
    </ligand>
</feature>
<evidence type="ECO:0000256" key="9">
    <source>
        <dbReference type="ARBA" id="ARBA00049142"/>
    </source>
</evidence>
<feature type="binding site" evidence="11">
    <location>
        <position position="268"/>
    </location>
    <ligand>
        <name>NAD(+)</name>
        <dbReference type="ChEBI" id="CHEBI:57540"/>
    </ligand>
</feature>
<dbReference type="Pfam" id="PF07992">
    <property type="entry name" value="Pyr_redox_2"/>
    <property type="match status" value="1"/>
</dbReference>
<feature type="binding site" evidence="11">
    <location>
        <position position="54"/>
    </location>
    <ligand>
        <name>FAD</name>
        <dbReference type="ChEBI" id="CHEBI:57692"/>
    </ligand>
</feature>
<dbReference type="GO" id="GO:0005829">
    <property type="term" value="C:cytosol"/>
    <property type="evidence" value="ECO:0007669"/>
    <property type="project" value="TreeGrafter"/>
</dbReference>
<accession>A0A059G036</accession>
<dbReference type="EMBL" id="ARYI01000001">
    <property type="protein sequence ID" value="KCZ96352.1"/>
    <property type="molecule type" value="Genomic_DNA"/>
</dbReference>
<dbReference type="GO" id="GO:0004362">
    <property type="term" value="F:glutathione-disulfide reductase (NADPH) activity"/>
    <property type="evidence" value="ECO:0007669"/>
    <property type="project" value="UniProtKB-EC"/>
</dbReference>
<dbReference type="GO" id="GO:0050661">
    <property type="term" value="F:NADP binding"/>
    <property type="evidence" value="ECO:0007669"/>
    <property type="project" value="InterPro"/>
</dbReference>
<comment type="caution">
    <text evidence="17">The sequence shown here is derived from an EMBL/GenBank/DDBJ whole genome shotgun (WGS) entry which is preliminary data.</text>
</comment>
<dbReference type="PANTHER" id="PTHR42737:SF2">
    <property type="entry name" value="GLUTATHIONE REDUCTASE"/>
    <property type="match status" value="1"/>
</dbReference>
<evidence type="ECO:0000256" key="7">
    <source>
        <dbReference type="ARBA" id="ARBA00023157"/>
    </source>
</evidence>
<evidence type="ECO:0000256" key="12">
    <source>
        <dbReference type="PIRSR" id="PIRSR000350-4"/>
    </source>
</evidence>
<dbReference type="PIRSF" id="PIRSF000350">
    <property type="entry name" value="Mercury_reductase_MerA"/>
    <property type="match status" value="1"/>
</dbReference>
<proteinExistence type="inferred from homology"/>
<comment type="subunit">
    <text evidence="2">Homodimer.</text>
</comment>
<evidence type="ECO:0000256" key="3">
    <source>
        <dbReference type="ARBA" id="ARBA00022630"/>
    </source>
</evidence>
<protein>
    <recommendedName>
        <fullName evidence="14">Glutathione reductase</fullName>
        <shortName evidence="14">GRase</shortName>
        <ecNumber evidence="14">1.8.1.7</ecNumber>
    </recommendedName>
</protein>
<comment type="catalytic activity">
    <reaction evidence="9 14">
        <text>2 glutathione + NADP(+) = glutathione disulfide + NADPH + H(+)</text>
        <dbReference type="Rhea" id="RHEA:11740"/>
        <dbReference type="ChEBI" id="CHEBI:15378"/>
        <dbReference type="ChEBI" id="CHEBI:57783"/>
        <dbReference type="ChEBI" id="CHEBI:57925"/>
        <dbReference type="ChEBI" id="CHEBI:58297"/>
        <dbReference type="ChEBI" id="CHEBI:58349"/>
        <dbReference type="EC" id="1.8.1.7"/>
    </reaction>
</comment>
<evidence type="ECO:0000256" key="8">
    <source>
        <dbReference type="ARBA" id="ARBA00023284"/>
    </source>
</evidence>
<dbReference type="FunFam" id="3.50.50.60:FF:000051">
    <property type="entry name" value="Glutathione reductase"/>
    <property type="match status" value="1"/>
</dbReference>
<dbReference type="GO" id="GO:0034599">
    <property type="term" value="P:cellular response to oxidative stress"/>
    <property type="evidence" value="ECO:0007669"/>
    <property type="project" value="TreeGrafter"/>
</dbReference>
<dbReference type="AlphaFoldDB" id="A0A059G036"/>
<dbReference type="SUPFAM" id="SSF55424">
    <property type="entry name" value="FAD/NAD-linked reductases, dimerisation (C-terminal) domain"/>
    <property type="match status" value="1"/>
</dbReference>
<evidence type="ECO:0000256" key="6">
    <source>
        <dbReference type="ARBA" id="ARBA00023002"/>
    </source>
</evidence>
<dbReference type="GO" id="GO:0006749">
    <property type="term" value="P:glutathione metabolic process"/>
    <property type="evidence" value="ECO:0007669"/>
    <property type="project" value="InterPro"/>
</dbReference>
<name>A0A059G036_9PROT</name>
<keyword evidence="11" id="KW-0520">NAD</keyword>
<feature type="active site" description="Proton acceptor" evidence="10">
    <location>
        <position position="442"/>
    </location>
</feature>
<dbReference type="SUPFAM" id="SSF51905">
    <property type="entry name" value="FAD/NAD(P)-binding domain"/>
    <property type="match status" value="1"/>
</dbReference>
<gene>
    <name evidence="17" type="ORF">HHI_01695</name>
</gene>
<dbReference type="InterPro" id="IPR006324">
    <property type="entry name" value="GSHR"/>
</dbReference>
<feature type="domain" description="Pyridine nucleotide-disulphide oxidoreductase dimerisation" evidence="15">
    <location>
        <begin position="344"/>
        <end position="452"/>
    </location>
</feature>
<comment type="function">
    <text evidence="14">Catalyzes the reduction of glutathione disulfide (GSSG) to reduced glutathione (GSH).</text>
</comment>
<dbReference type="GO" id="GO:0050660">
    <property type="term" value="F:flavin adenine dinucleotide binding"/>
    <property type="evidence" value="ECO:0007669"/>
    <property type="project" value="InterPro"/>
</dbReference>
<evidence type="ECO:0000256" key="14">
    <source>
        <dbReference type="RuleBase" id="RU365040"/>
    </source>
</evidence>
<dbReference type="RefSeq" id="WP_011645735.1">
    <property type="nucleotide sequence ID" value="NZ_ARYI01000001.1"/>
</dbReference>
<organism evidence="17 18">
    <name type="scientific">Hyphomonas hirschiana VP5</name>
    <dbReference type="NCBI Taxonomy" id="1280951"/>
    <lineage>
        <taxon>Bacteria</taxon>
        <taxon>Pseudomonadati</taxon>
        <taxon>Pseudomonadota</taxon>
        <taxon>Alphaproteobacteria</taxon>
        <taxon>Hyphomonadales</taxon>
        <taxon>Hyphomonadaceae</taxon>
        <taxon>Hyphomonas</taxon>
    </lineage>
</organism>